<dbReference type="Gene3D" id="3.60.10.10">
    <property type="entry name" value="Endonuclease/exonuclease/phosphatase"/>
    <property type="match status" value="1"/>
</dbReference>
<name>A0ABY3H1W3_9ACTN</name>
<protein>
    <submittedName>
        <fullName evidence="4">Endonuclease/exonuclease/phosphatase family protein</fullName>
    </submittedName>
</protein>
<keyword evidence="4" id="KW-0540">Nuclease</keyword>
<accession>A0ABY3H1W3</accession>
<feature type="transmembrane region" description="Helical" evidence="2">
    <location>
        <begin position="87"/>
        <end position="109"/>
    </location>
</feature>
<feature type="domain" description="Endonuclease/exonuclease/phosphatase" evidence="3">
    <location>
        <begin position="120"/>
        <end position="321"/>
    </location>
</feature>
<feature type="transmembrane region" description="Helical" evidence="2">
    <location>
        <begin position="62"/>
        <end position="80"/>
    </location>
</feature>
<evidence type="ECO:0000259" key="3">
    <source>
        <dbReference type="Pfam" id="PF03372"/>
    </source>
</evidence>
<organism evidence="4 5">
    <name type="scientific">Streptomyces albidoflavus</name>
    <dbReference type="NCBI Taxonomy" id="1886"/>
    <lineage>
        <taxon>Bacteria</taxon>
        <taxon>Bacillati</taxon>
        <taxon>Actinomycetota</taxon>
        <taxon>Actinomycetes</taxon>
        <taxon>Kitasatosporales</taxon>
        <taxon>Streptomycetaceae</taxon>
        <taxon>Streptomyces</taxon>
        <taxon>Streptomyces albidoflavus group</taxon>
    </lineage>
</organism>
<evidence type="ECO:0000256" key="1">
    <source>
        <dbReference type="SAM" id="MobiDB-lite"/>
    </source>
</evidence>
<comment type="caution">
    <text evidence="4">The sequence shown here is derived from an EMBL/GenBank/DDBJ whole genome shotgun (WGS) entry which is preliminary data.</text>
</comment>
<gene>
    <name evidence="4" type="ORF">FRZ02_07075</name>
</gene>
<proteinExistence type="predicted"/>
<sequence>MTAYDGSAAAEDGARSPEDGERVRRRRPGRFGAAVSVLLAAVLLFPQLVPNARFRAGSLVETFLPWLGAPAVLLLVVGLVRRSPLAVGAALVPVAAWLLLFAPLVAGGVSGDGARLSVVQHNVSDENPDPVGTAQALAAPGPDLIAVEELTEEAASSYRRALREAYPHHVAYGTVALWSRHPLLSDEPVDLRPAGVDENWRRGLRTTVRTPHGDVAVYVVHLPSLRITSQGMRTQRRDESARLLGARLERERAGRVLVVGDLNGTLDDRGLAPVTGRMGTPQGGFAFSWPERFPLARIDHVLGRSVSVAGVHTLPATGSDHMPVLARVDLRGGGARRLG</sequence>
<reference evidence="5" key="1">
    <citation type="journal article" date="2019" name="Microbiol. Resour. Announc.">
        <title>Draft Genomic Sequences of Streptomyces misionensis and Streptomyces albidoflavus, bacteria applied for phytopathogen biocontrol.</title>
        <authorList>
            <person name="Pylro V."/>
            <person name="Dias A."/>
            <person name="Andreote F."/>
            <person name="Varani A."/>
            <person name="Andreote C."/>
            <person name="Bernardo E."/>
            <person name="Martins T."/>
        </authorList>
    </citation>
    <scope>NUCLEOTIDE SEQUENCE [LARGE SCALE GENOMIC DNA]</scope>
    <source>
        <strain evidence="5">77</strain>
    </source>
</reference>
<keyword evidence="2" id="KW-1133">Transmembrane helix</keyword>
<evidence type="ECO:0000313" key="4">
    <source>
        <dbReference type="EMBL" id="TWV26447.1"/>
    </source>
</evidence>
<keyword evidence="2" id="KW-0472">Membrane</keyword>
<evidence type="ECO:0000256" key="2">
    <source>
        <dbReference type="SAM" id="Phobius"/>
    </source>
</evidence>
<dbReference type="Pfam" id="PF03372">
    <property type="entry name" value="Exo_endo_phos"/>
    <property type="match status" value="1"/>
</dbReference>
<dbReference type="GO" id="GO:0004519">
    <property type="term" value="F:endonuclease activity"/>
    <property type="evidence" value="ECO:0007669"/>
    <property type="project" value="UniProtKB-KW"/>
</dbReference>
<feature type="region of interest" description="Disordered" evidence="1">
    <location>
        <begin position="1"/>
        <end position="25"/>
    </location>
</feature>
<evidence type="ECO:0000313" key="5">
    <source>
        <dbReference type="Proteomes" id="UP000318052"/>
    </source>
</evidence>
<keyword evidence="2" id="KW-0812">Transmembrane</keyword>
<dbReference type="RefSeq" id="WP_146580398.1">
    <property type="nucleotide sequence ID" value="NZ_VOGX01000018.1"/>
</dbReference>
<dbReference type="EMBL" id="VOGX01000018">
    <property type="protein sequence ID" value="TWV26447.1"/>
    <property type="molecule type" value="Genomic_DNA"/>
</dbReference>
<keyword evidence="4" id="KW-0255">Endonuclease</keyword>
<keyword evidence="4" id="KW-0378">Hydrolase</keyword>
<feature type="transmembrane region" description="Helical" evidence="2">
    <location>
        <begin position="31"/>
        <end position="50"/>
    </location>
</feature>
<keyword evidence="5" id="KW-1185">Reference proteome</keyword>
<dbReference type="InterPro" id="IPR036691">
    <property type="entry name" value="Endo/exonu/phosph_ase_sf"/>
</dbReference>
<feature type="compositionally biased region" description="Basic and acidic residues" evidence="1">
    <location>
        <begin position="12"/>
        <end position="22"/>
    </location>
</feature>
<dbReference type="SUPFAM" id="SSF56219">
    <property type="entry name" value="DNase I-like"/>
    <property type="match status" value="1"/>
</dbReference>
<dbReference type="Proteomes" id="UP000318052">
    <property type="component" value="Unassembled WGS sequence"/>
</dbReference>
<dbReference type="InterPro" id="IPR005135">
    <property type="entry name" value="Endo/exonuclease/phosphatase"/>
</dbReference>